<proteinExistence type="predicted"/>
<dbReference type="EMBL" id="GBXM01062078">
    <property type="protein sequence ID" value="JAH46499.1"/>
    <property type="molecule type" value="Transcribed_RNA"/>
</dbReference>
<reference evidence="1" key="2">
    <citation type="journal article" date="2015" name="Fish Shellfish Immunol.">
        <title>Early steps in the European eel (Anguilla anguilla)-Vibrio vulnificus interaction in the gills: Role of the RtxA13 toxin.</title>
        <authorList>
            <person name="Callol A."/>
            <person name="Pajuelo D."/>
            <person name="Ebbesson L."/>
            <person name="Teles M."/>
            <person name="MacKenzie S."/>
            <person name="Amaro C."/>
        </authorList>
    </citation>
    <scope>NUCLEOTIDE SEQUENCE</scope>
</reference>
<sequence>MYLPNWTCATVFSPQVLIHSVHWTKPFI</sequence>
<dbReference type="AlphaFoldDB" id="A0A0E9SYS4"/>
<organism evidence="1">
    <name type="scientific">Anguilla anguilla</name>
    <name type="common">European freshwater eel</name>
    <name type="synonym">Muraena anguilla</name>
    <dbReference type="NCBI Taxonomy" id="7936"/>
    <lineage>
        <taxon>Eukaryota</taxon>
        <taxon>Metazoa</taxon>
        <taxon>Chordata</taxon>
        <taxon>Craniata</taxon>
        <taxon>Vertebrata</taxon>
        <taxon>Euteleostomi</taxon>
        <taxon>Actinopterygii</taxon>
        <taxon>Neopterygii</taxon>
        <taxon>Teleostei</taxon>
        <taxon>Anguilliformes</taxon>
        <taxon>Anguillidae</taxon>
        <taxon>Anguilla</taxon>
    </lineage>
</organism>
<reference evidence="1" key="1">
    <citation type="submission" date="2014-11" db="EMBL/GenBank/DDBJ databases">
        <authorList>
            <person name="Amaro Gonzalez C."/>
        </authorList>
    </citation>
    <scope>NUCLEOTIDE SEQUENCE</scope>
</reference>
<evidence type="ECO:0000313" key="1">
    <source>
        <dbReference type="EMBL" id="JAH46499.1"/>
    </source>
</evidence>
<protein>
    <submittedName>
        <fullName evidence="1">Uncharacterized protein</fullName>
    </submittedName>
</protein>
<name>A0A0E9SYS4_ANGAN</name>
<accession>A0A0E9SYS4</accession>